<sequence>MRTLTRPSARATFGAPSGDLGFPLRHALAVLTYNIPNGPLLGHPLMPQSGGENTMDDYGNNLWVVYREGQALFDRGLWFFQQDSE</sequence>
<accession>A0AA49EP88</accession>
<gene>
    <name evidence="1" type="ORF">HIBIKMCM_00006</name>
</gene>
<reference evidence="1" key="1">
    <citation type="submission" date="2023-07" db="EMBL/GenBank/DDBJ databases">
        <title>First report of Ralstonia pseudosolanacearum infecting Boesenbergia rotunda from Thailand.</title>
        <authorList>
            <person name="Carroll S."/>
            <person name="McGreig S."/>
            <person name="Bryning A."/>
            <person name="Vicente J.G."/>
            <person name="Aspin A."/>
        </authorList>
    </citation>
    <scope>NUCLEOTIDE SEQUENCE</scope>
</reference>
<dbReference type="EMBL" id="OR367448">
    <property type="protein sequence ID" value="WEM05548.1"/>
    <property type="molecule type" value="Genomic_DNA"/>
</dbReference>
<evidence type="ECO:0000313" key="1">
    <source>
        <dbReference type="EMBL" id="WEM05548.1"/>
    </source>
</evidence>
<dbReference type="Proteomes" id="UP001182455">
    <property type="component" value="Segment"/>
</dbReference>
<evidence type="ECO:0000313" key="2">
    <source>
        <dbReference type="Proteomes" id="UP001182455"/>
    </source>
</evidence>
<proteinExistence type="predicted"/>
<protein>
    <submittedName>
        <fullName evidence="1">Uncharacterized protein</fullName>
    </submittedName>
</protein>
<keyword evidence="2" id="KW-1185">Reference proteome</keyword>
<name>A0AA49EP88_9CAUD</name>
<organism evidence="1 2">
    <name type="scientific">Ralstonia phage BOESR1</name>
    <dbReference type="NCBI Taxonomy" id="3034917"/>
    <lineage>
        <taxon>Viruses</taxon>
        <taxon>Duplodnaviria</taxon>
        <taxon>Heunggongvirae</taxon>
        <taxon>Uroviricota</taxon>
        <taxon>Caudoviricetes</taxon>
        <taxon>Autographivirales</taxon>
        <taxon>Autographivirales incertae sedis</taxon>
        <taxon>Boesrvirus</taxon>
        <taxon>Boesrvirus BOESR1</taxon>
    </lineage>
</organism>